<dbReference type="AlphaFoldDB" id="A0A3B0Z9J0"/>
<keyword evidence="1" id="KW-1133">Transmembrane helix</keyword>
<keyword evidence="1" id="KW-0812">Transmembrane</keyword>
<feature type="transmembrane region" description="Helical" evidence="1">
    <location>
        <begin position="450"/>
        <end position="470"/>
    </location>
</feature>
<dbReference type="InterPro" id="IPR011050">
    <property type="entry name" value="Pectin_lyase_fold/virulence"/>
</dbReference>
<sequence length="483" mass="48096">GDFLVSDTASLSVSRINVGNYGTGVLNIQNGGTASSLFAFLGREAGSTGTVTVDGPGSTFAVDVVDQTSGGIGSLFVGDFGNGTLNILNGGTVSSGSATVARLPSSTGTVTVDGAGSNWNIRRTLGVGVGGAGILNITNGGTVTNSGAGVGANGTVTVDGIGSVWDNRAGGIDLRRGALNILNGGRILSSNASLGTGGVVTVDGTGSTWINDTFLFLGAGDDTNGTLNISDGGAVTTGNVSVGAVGSRSGSGSITVDGTGSTLSSSGITVENNGSLDIKNEGTVNLADHLRVRGSVNMSNGIVNAFHLENFGQLKGTGIINADVFNEGLVGPGQSPGVLNINGDFSQTVDGTLSIELGGLFSGAEYDVLNVSGNATLAGILDVDLFDLGSGLFTPSLGSTFDILTAETLFGEFDILTLATLGNGLDWELNYLVDEFGTTDVLRLSVVSAVPVPAAVWLFGSGLFALMGVAKRKAINSPCMGAS</sequence>
<evidence type="ECO:0000313" key="2">
    <source>
        <dbReference type="EMBL" id="VAW78064.1"/>
    </source>
</evidence>
<feature type="non-terminal residue" evidence="2">
    <location>
        <position position="1"/>
    </location>
</feature>
<dbReference type="EMBL" id="UOFN01000087">
    <property type="protein sequence ID" value="VAW78064.1"/>
    <property type="molecule type" value="Genomic_DNA"/>
</dbReference>
<gene>
    <name evidence="2" type="ORF">MNBD_GAMMA15-1108</name>
</gene>
<dbReference type="SUPFAM" id="SSF51126">
    <property type="entry name" value="Pectin lyase-like"/>
    <property type="match status" value="1"/>
</dbReference>
<keyword evidence="1" id="KW-0472">Membrane</keyword>
<dbReference type="InterPro" id="IPR030895">
    <property type="entry name" value="T5SS_PEPC_rpt"/>
</dbReference>
<accession>A0A3B0Z9J0</accession>
<name>A0A3B0Z9J0_9ZZZZ</name>
<reference evidence="2" key="1">
    <citation type="submission" date="2018-06" db="EMBL/GenBank/DDBJ databases">
        <authorList>
            <person name="Zhirakovskaya E."/>
        </authorList>
    </citation>
    <scope>NUCLEOTIDE SEQUENCE</scope>
</reference>
<dbReference type="NCBIfam" id="TIGR04393">
    <property type="entry name" value="rpt_T5SS_PEPC"/>
    <property type="match status" value="3"/>
</dbReference>
<proteinExistence type="predicted"/>
<protein>
    <submittedName>
        <fullName evidence="2">Uncharacterized protein</fullName>
    </submittedName>
</protein>
<organism evidence="2">
    <name type="scientific">hydrothermal vent metagenome</name>
    <dbReference type="NCBI Taxonomy" id="652676"/>
    <lineage>
        <taxon>unclassified sequences</taxon>
        <taxon>metagenomes</taxon>
        <taxon>ecological metagenomes</taxon>
    </lineage>
</organism>
<evidence type="ECO:0000256" key="1">
    <source>
        <dbReference type="SAM" id="Phobius"/>
    </source>
</evidence>